<dbReference type="PANTHER" id="PTHR11165">
    <property type="entry name" value="SKP1"/>
    <property type="match status" value="1"/>
</dbReference>
<dbReference type="Proteomes" id="UP001291926">
    <property type="component" value="Unassembled WGS sequence"/>
</dbReference>
<dbReference type="InterPro" id="IPR016897">
    <property type="entry name" value="SKP1"/>
</dbReference>
<organism evidence="5 6">
    <name type="scientific">Penstemon davidsonii</name>
    <dbReference type="NCBI Taxonomy" id="160366"/>
    <lineage>
        <taxon>Eukaryota</taxon>
        <taxon>Viridiplantae</taxon>
        <taxon>Streptophyta</taxon>
        <taxon>Embryophyta</taxon>
        <taxon>Tracheophyta</taxon>
        <taxon>Spermatophyta</taxon>
        <taxon>Magnoliopsida</taxon>
        <taxon>eudicotyledons</taxon>
        <taxon>Gunneridae</taxon>
        <taxon>Pentapetalae</taxon>
        <taxon>asterids</taxon>
        <taxon>lamiids</taxon>
        <taxon>Lamiales</taxon>
        <taxon>Plantaginaceae</taxon>
        <taxon>Cheloneae</taxon>
        <taxon>Penstemon</taxon>
    </lineage>
</organism>
<dbReference type="SMART" id="SM00512">
    <property type="entry name" value="Skp1"/>
    <property type="match status" value="1"/>
</dbReference>
<reference evidence="5 6" key="1">
    <citation type="journal article" date="2023" name="bioRxiv">
        <title>Genome report: Whole genome sequence and annotation of Penstemon davidsonii.</title>
        <authorList>
            <person name="Ostevik K.L."/>
            <person name="Alabady M."/>
            <person name="Zhang M."/>
            <person name="Rausher M.D."/>
        </authorList>
    </citation>
    <scope>NUCLEOTIDE SEQUENCE [LARGE SCALE GENOMIC DNA]</scope>
    <source>
        <strain evidence="5">DNT005</strain>
        <tissue evidence="5">Whole leaf</tissue>
    </source>
</reference>
<dbReference type="SUPFAM" id="SSF54695">
    <property type="entry name" value="POZ domain"/>
    <property type="match status" value="1"/>
</dbReference>
<comment type="pathway">
    <text evidence="1">Protein modification; protein ubiquitination.</text>
</comment>
<dbReference type="InterPro" id="IPR001232">
    <property type="entry name" value="SKP1-like"/>
</dbReference>
<name>A0ABR0D7T7_9LAMI</name>
<protein>
    <recommendedName>
        <fullName evidence="4">SKP1 component POZ domain-containing protein</fullName>
    </recommendedName>
</protein>
<dbReference type="EMBL" id="JAYDYQ010002533">
    <property type="protein sequence ID" value="KAK4484828.1"/>
    <property type="molecule type" value="Genomic_DNA"/>
</dbReference>
<gene>
    <name evidence="5" type="ORF">RD792_007426</name>
</gene>
<evidence type="ECO:0000256" key="2">
    <source>
        <dbReference type="ARBA" id="ARBA00009993"/>
    </source>
</evidence>
<dbReference type="Gene3D" id="3.30.710.10">
    <property type="entry name" value="Potassium Channel Kv1.1, Chain A"/>
    <property type="match status" value="1"/>
</dbReference>
<comment type="caution">
    <text evidence="5">The sequence shown here is derived from an EMBL/GenBank/DDBJ whole genome shotgun (WGS) entry which is preliminary data.</text>
</comment>
<proteinExistence type="inferred from homology"/>
<evidence type="ECO:0000259" key="4">
    <source>
        <dbReference type="Pfam" id="PF03931"/>
    </source>
</evidence>
<feature type="domain" description="SKP1 component POZ" evidence="4">
    <location>
        <begin position="12"/>
        <end position="70"/>
    </location>
</feature>
<dbReference type="InterPro" id="IPR016073">
    <property type="entry name" value="Skp1_comp_POZ"/>
</dbReference>
<evidence type="ECO:0000256" key="3">
    <source>
        <dbReference type="ARBA" id="ARBA00022786"/>
    </source>
</evidence>
<evidence type="ECO:0000256" key="1">
    <source>
        <dbReference type="ARBA" id="ARBA00004906"/>
    </source>
</evidence>
<accession>A0ABR0D7T7</accession>
<sequence length="88" mass="9722">MSSSTSTDKERLIVLKSSDGEVFVVEESVVSEFETINHMIKDDVINTGIPVPNVTSKILAKVLEYCKRHVEAAKRIAADDKITEGVRC</sequence>
<comment type="similarity">
    <text evidence="2">Belongs to the SKP1 family.</text>
</comment>
<evidence type="ECO:0000313" key="5">
    <source>
        <dbReference type="EMBL" id="KAK4484828.1"/>
    </source>
</evidence>
<evidence type="ECO:0000313" key="6">
    <source>
        <dbReference type="Proteomes" id="UP001291926"/>
    </source>
</evidence>
<dbReference type="InterPro" id="IPR011333">
    <property type="entry name" value="SKP1/BTB/POZ_sf"/>
</dbReference>
<keyword evidence="3" id="KW-0833">Ubl conjugation pathway</keyword>
<keyword evidence="6" id="KW-1185">Reference proteome</keyword>
<dbReference type="Pfam" id="PF03931">
    <property type="entry name" value="Skp1_POZ"/>
    <property type="match status" value="1"/>
</dbReference>